<accession>A0ABX3HR10</accession>
<evidence type="ECO:0000313" key="3">
    <source>
        <dbReference type="Proteomes" id="UP000187313"/>
    </source>
</evidence>
<name>A0ABX3HR10_9BACL</name>
<keyword evidence="1" id="KW-0472">Membrane</keyword>
<keyword evidence="1" id="KW-0812">Transmembrane</keyword>
<evidence type="ECO:0000313" key="2">
    <source>
        <dbReference type="EMBL" id="OMD51656.1"/>
    </source>
</evidence>
<protein>
    <recommendedName>
        <fullName evidence="4">Iron ABC transporter permease</fullName>
    </recommendedName>
</protein>
<gene>
    <name evidence="2" type="ORF">BSK51_14125</name>
</gene>
<keyword evidence="1" id="KW-1133">Transmembrane helix</keyword>
<evidence type="ECO:0000256" key="1">
    <source>
        <dbReference type="SAM" id="Phobius"/>
    </source>
</evidence>
<sequence>MSTYEKNRKLDDKTAVIPNLRGKSYFGLFLLLGILLLLSVAASFSFGSDSMSLKMAWTAIELKGL</sequence>
<evidence type="ECO:0008006" key="4">
    <source>
        <dbReference type="Google" id="ProtNLM"/>
    </source>
</evidence>
<keyword evidence="3" id="KW-1185">Reference proteome</keyword>
<proteinExistence type="predicted"/>
<comment type="caution">
    <text evidence="2">The sequence shown here is derived from an EMBL/GenBank/DDBJ whole genome shotgun (WGS) entry which is preliminary data.</text>
</comment>
<feature type="transmembrane region" description="Helical" evidence="1">
    <location>
        <begin position="25"/>
        <end position="46"/>
    </location>
</feature>
<reference evidence="2 3" key="1">
    <citation type="submission" date="2016-10" db="EMBL/GenBank/DDBJ databases">
        <title>Paenibacillus species isolates.</title>
        <authorList>
            <person name="Beno S.M."/>
        </authorList>
    </citation>
    <scope>NUCLEOTIDE SEQUENCE [LARGE SCALE GENOMIC DNA]</scope>
    <source>
        <strain evidence="2 3">FSL R5-0923</strain>
    </source>
</reference>
<organism evidence="2 3">
    <name type="scientific">Paenibacillus odorifer</name>
    <dbReference type="NCBI Taxonomy" id="189426"/>
    <lineage>
        <taxon>Bacteria</taxon>
        <taxon>Bacillati</taxon>
        <taxon>Bacillota</taxon>
        <taxon>Bacilli</taxon>
        <taxon>Bacillales</taxon>
        <taxon>Paenibacillaceae</taxon>
        <taxon>Paenibacillus</taxon>
    </lineage>
</organism>
<dbReference type="EMBL" id="MPTD01000008">
    <property type="protein sequence ID" value="OMD51656.1"/>
    <property type="molecule type" value="Genomic_DNA"/>
</dbReference>
<dbReference type="Proteomes" id="UP000187313">
    <property type="component" value="Unassembled WGS sequence"/>
</dbReference>